<keyword evidence="3" id="KW-1185">Reference proteome</keyword>
<dbReference type="SUPFAM" id="SSF90112">
    <property type="entry name" value="Neurotransmitter-gated ion-channel transmembrane pore"/>
    <property type="match status" value="1"/>
</dbReference>
<dbReference type="InterPro" id="IPR038050">
    <property type="entry name" value="Neuro_actylchol_rec"/>
</dbReference>
<evidence type="ECO:0000256" key="2">
    <source>
        <dbReference type="SAM" id="Phobius"/>
    </source>
</evidence>
<dbReference type="WBParaSite" id="SPAL_0000761200.1">
    <property type="protein sequence ID" value="SPAL_0000761200.1"/>
    <property type="gene ID" value="SPAL_0000761200"/>
</dbReference>
<keyword evidence="2" id="KW-1133">Transmembrane helix</keyword>
<keyword evidence="2" id="KW-0812">Transmembrane</keyword>
<reference evidence="4" key="1">
    <citation type="submission" date="2017-02" db="UniProtKB">
        <authorList>
            <consortium name="WormBaseParasite"/>
        </authorList>
    </citation>
    <scope>IDENTIFICATION</scope>
</reference>
<feature type="transmembrane region" description="Helical" evidence="2">
    <location>
        <begin position="120"/>
        <end position="138"/>
    </location>
</feature>
<evidence type="ECO:0000313" key="3">
    <source>
        <dbReference type="Proteomes" id="UP000046392"/>
    </source>
</evidence>
<feature type="region of interest" description="Disordered" evidence="1">
    <location>
        <begin position="83"/>
        <end position="104"/>
    </location>
</feature>
<protein>
    <submittedName>
        <fullName evidence="4">Neur_chan_memb domain-containing protein</fullName>
    </submittedName>
</protein>
<dbReference type="Gene3D" id="1.20.58.390">
    <property type="entry name" value="Neurotransmitter-gated ion-channel transmembrane domain"/>
    <property type="match status" value="1"/>
</dbReference>
<accession>A0A0N5BNY3</accession>
<evidence type="ECO:0000313" key="4">
    <source>
        <dbReference type="WBParaSite" id="SPAL_0000761200.1"/>
    </source>
</evidence>
<evidence type="ECO:0000256" key="1">
    <source>
        <dbReference type="SAM" id="MobiDB-lite"/>
    </source>
</evidence>
<sequence length="146" mass="17633">MKRLAKTFKKSFKDRKTQRKRSQGMILNNAVIEDDEITRQLWSKESDKNLTFIQCPQPEPSDEIDLPSIRRDEILRRRAVFQESISRKKNNKQKNNPRNHTPKLFEKWNGNDLDKFSQKAFPISFIIFNLIYWMYYTAKSHEFNVY</sequence>
<name>A0A0N5BNY3_STREA</name>
<dbReference type="GO" id="GO:0006811">
    <property type="term" value="P:monoatomic ion transport"/>
    <property type="evidence" value="ECO:0007669"/>
    <property type="project" value="InterPro"/>
</dbReference>
<dbReference type="InterPro" id="IPR036719">
    <property type="entry name" value="Neuro-gated_channel_TM_sf"/>
</dbReference>
<feature type="compositionally biased region" description="Basic residues" evidence="1">
    <location>
        <begin position="87"/>
        <end position="101"/>
    </location>
</feature>
<dbReference type="AlphaFoldDB" id="A0A0N5BNY3"/>
<dbReference type="STRING" id="174720.A0A0N5BNY3"/>
<dbReference type="GO" id="GO:0016020">
    <property type="term" value="C:membrane"/>
    <property type="evidence" value="ECO:0007669"/>
    <property type="project" value="InterPro"/>
</dbReference>
<dbReference type="Proteomes" id="UP000046392">
    <property type="component" value="Unplaced"/>
</dbReference>
<organism evidence="3 4">
    <name type="scientific">Strongyloides papillosus</name>
    <name type="common">Intestinal threadworm</name>
    <dbReference type="NCBI Taxonomy" id="174720"/>
    <lineage>
        <taxon>Eukaryota</taxon>
        <taxon>Metazoa</taxon>
        <taxon>Ecdysozoa</taxon>
        <taxon>Nematoda</taxon>
        <taxon>Chromadorea</taxon>
        <taxon>Rhabditida</taxon>
        <taxon>Tylenchina</taxon>
        <taxon>Panagrolaimomorpha</taxon>
        <taxon>Strongyloidoidea</taxon>
        <taxon>Strongyloididae</taxon>
        <taxon>Strongyloides</taxon>
    </lineage>
</organism>
<proteinExistence type="predicted"/>
<feature type="region of interest" description="Disordered" evidence="1">
    <location>
        <begin position="1"/>
        <end position="21"/>
    </location>
</feature>
<keyword evidence="2" id="KW-0472">Membrane</keyword>